<dbReference type="Pfam" id="PF04149">
    <property type="entry name" value="DUF397"/>
    <property type="match status" value="1"/>
</dbReference>
<comment type="caution">
    <text evidence="2">The sequence shown here is derived from an EMBL/GenBank/DDBJ whole genome shotgun (WGS) entry which is preliminary data.</text>
</comment>
<dbReference type="EMBL" id="BAAAXF010000036">
    <property type="protein sequence ID" value="GAA3498118.1"/>
    <property type="molecule type" value="Genomic_DNA"/>
</dbReference>
<feature type="domain" description="DUF397" evidence="1">
    <location>
        <begin position="11"/>
        <end position="63"/>
    </location>
</feature>
<proteinExistence type="predicted"/>
<dbReference type="Proteomes" id="UP001501455">
    <property type="component" value="Unassembled WGS sequence"/>
</dbReference>
<evidence type="ECO:0000313" key="3">
    <source>
        <dbReference type="Proteomes" id="UP001501455"/>
    </source>
</evidence>
<sequence>MRPAMATPGIWKKSSYSGGGEGNACVEVAHRHPRIAVRDSKNPSRGTLSFPAAAFAAFVDALKEREGRPA</sequence>
<reference evidence="3" key="1">
    <citation type="journal article" date="2019" name="Int. J. Syst. Evol. Microbiol.">
        <title>The Global Catalogue of Microorganisms (GCM) 10K type strain sequencing project: providing services to taxonomists for standard genome sequencing and annotation.</title>
        <authorList>
            <consortium name="The Broad Institute Genomics Platform"/>
            <consortium name="The Broad Institute Genome Sequencing Center for Infectious Disease"/>
            <person name="Wu L."/>
            <person name="Ma J."/>
        </authorList>
    </citation>
    <scope>NUCLEOTIDE SEQUENCE [LARGE SCALE GENOMIC DNA]</scope>
    <source>
        <strain evidence="3">JCM 4816</strain>
    </source>
</reference>
<name>A0ABP6TUE3_9ACTN</name>
<gene>
    <name evidence="2" type="ORF">GCM10019016_052210</name>
</gene>
<protein>
    <submittedName>
        <fullName evidence="2">DUF397 domain-containing protein</fullName>
    </submittedName>
</protein>
<keyword evidence="3" id="KW-1185">Reference proteome</keyword>
<evidence type="ECO:0000313" key="2">
    <source>
        <dbReference type="EMBL" id="GAA3498118.1"/>
    </source>
</evidence>
<dbReference type="InterPro" id="IPR007278">
    <property type="entry name" value="DUF397"/>
</dbReference>
<accession>A0ABP6TUE3</accession>
<evidence type="ECO:0000259" key="1">
    <source>
        <dbReference type="Pfam" id="PF04149"/>
    </source>
</evidence>
<organism evidence="2 3">
    <name type="scientific">Streptomyces prasinosporus</name>
    <dbReference type="NCBI Taxonomy" id="68256"/>
    <lineage>
        <taxon>Bacteria</taxon>
        <taxon>Bacillati</taxon>
        <taxon>Actinomycetota</taxon>
        <taxon>Actinomycetes</taxon>
        <taxon>Kitasatosporales</taxon>
        <taxon>Streptomycetaceae</taxon>
        <taxon>Streptomyces</taxon>
        <taxon>Streptomyces albogriseolus group</taxon>
    </lineage>
</organism>